<evidence type="ECO:0000256" key="8">
    <source>
        <dbReference type="ARBA" id="ARBA00050761"/>
    </source>
</evidence>
<comment type="similarity">
    <text evidence="3">Belongs to the ACC deaminase/D-cysteine desulfhydrase family.</text>
</comment>
<dbReference type="OrthoDB" id="10266364at2759"/>
<dbReference type="SUPFAM" id="SSF53686">
    <property type="entry name" value="Tryptophan synthase beta subunit-like PLP-dependent enzymes"/>
    <property type="match status" value="1"/>
</dbReference>
<dbReference type="EMBL" id="EQ973789">
    <property type="protein sequence ID" value="EEF47598.1"/>
    <property type="molecule type" value="Genomic_DNA"/>
</dbReference>
<name>B9RMS5_RICCO</name>
<dbReference type="InterPro" id="IPR001926">
    <property type="entry name" value="TrpB-like_PALP"/>
</dbReference>
<dbReference type="AlphaFoldDB" id="B9RMS5"/>
<dbReference type="FunFam" id="3.40.50.1100:FF:000050">
    <property type="entry name" value="D-cysteine desulfhydrase 2, mitochondrial"/>
    <property type="match status" value="1"/>
</dbReference>
<organism evidence="11 12">
    <name type="scientific">Ricinus communis</name>
    <name type="common">Castor bean</name>
    <dbReference type="NCBI Taxonomy" id="3988"/>
    <lineage>
        <taxon>Eukaryota</taxon>
        <taxon>Viridiplantae</taxon>
        <taxon>Streptophyta</taxon>
        <taxon>Embryophyta</taxon>
        <taxon>Tracheophyta</taxon>
        <taxon>Spermatophyta</taxon>
        <taxon>Magnoliopsida</taxon>
        <taxon>eudicotyledons</taxon>
        <taxon>Gunneridae</taxon>
        <taxon>Pentapetalae</taxon>
        <taxon>rosids</taxon>
        <taxon>fabids</taxon>
        <taxon>Malpighiales</taxon>
        <taxon>Euphorbiaceae</taxon>
        <taxon>Acalyphoideae</taxon>
        <taxon>Acalypheae</taxon>
        <taxon>Ricinus</taxon>
    </lineage>
</organism>
<evidence type="ECO:0000256" key="7">
    <source>
        <dbReference type="ARBA" id="ARBA00023239"/>
    </source>
</evidence>
<evidence type="ECO:0000256" key="2">
    <source>
        <dbReference type="ARBA" id="ARBA00004173"/>
    </source>
</evidence>
<evidence type="ECO:0000256" key="3">
    <source>
        <dbReference type="ARBA" id="ARBA00008639"/>
    </source>
</evidence>
<dbReference type="EC" id="4.4.1.15" evidence="9"/>
<dbReference type="PANTHER" id="PTHR43780:SF7">
    <property type="entry name" value="D-CYSTEINE DESULFHYDRASE 2, MITOCHONDRIAL"/>
    <property type="match status" value="1"/>
</dbReference>
<evidence type="ECO:0000256" key="6">
    <source>
        <dbReference type="ARBA" id="ARBA00023128"/>
    </source>
</evidence>
<keyword evidence="12" id="KW-1185">Reference proteome</keyword>
<evidence type="ECO:0000256" key="1">
    <source>
        <dbReference type="ARBA" id="ARBA00001933"/>
    </source>
</evidence>
<keyword evidence="7" id="KW-0456">Lyase</keyword>
<dbReference type="STRING" id="3988.B9RMS5"/>
<dbReference type="FunFam" id="3.40.50.1100:FF:000081">
    <property type="entry name" value="D-cysteine desulfhydrase 2 mitochondrial"/>
    <property type="match status" value="1"/>
</dbReference>
<dbReference type="Gene3D" id="3.40.50.1100">
    <property type="match status" value="2"/>
</dbReference>
<dbReference type="PANTHER" id="PTHR43780">
    <property type="entry name" value="1-AMINOCYCLOPROPANE-1-CARBOXYLATE DEAMINASE-RELATED"/>
    <property type="match status" value="1"/>
</dbReference>
<evidence type="ECO:0000313" key="11">
    <source>
        <dbReference type="EMBL" id="EEF47598.1"/>
    </source>
</evidence>
<reference evidence="12" key="1">
    <citation type="journal article" date="2010" name="Nat. Biotechnol.">
        <title>Draft genome sequence of the oilseed species Ricinus communis.</title>
        <authorList>
            <person name="Chan A.P."/>
            <person name="Crabtree J."/>
            <person name="Zhao Q."/>
            <person name="Lorenzi H."/>
            <person name="Orvis J."/>
            <person name="Puiu D."/>
            <person name="Melake-Berhan A."/>
            <person name="Jones K.M."/>
            <person name="Redman J."/>
            <person name="Chen G."/>
            <person name="Cahoon E.B."/>
            <person name="Gedil M."/>
            <person name="Stanke M."/>
            <person name="Haas B.J."/>
            <person name="Wortman J.R."/>
            <person name="Fraser-Liggett C.M."/>
            <person name="Ravel J."/>
            <person name="Rabinowicz P.D."/>
        </authorList>
    </citation>
    <scope>NUCLEOTIDE SEQUENCE [LARGE SCALE GENOMIC DNA]</scope>
    <source>
        <strain evidence="12">cv. Hale</strain>
    </source>
</reference>
<dbReference type="Pfam" id="PF00291">
    <property type="entry name" value="PALP"/>
    <property type="match status" value="1"/>
</dbReference>
<dbReference type="OMA" id="WEVYAVM"/>
<keyword evidence="6" id="KW-0496">Mitochondrion</keyword>
<evidence type="ECO:0000256" key="5">
    <source>
        <dbReference type="ARBA" id="ARBA00022946"/>
    </source>
</evidence>
<gene>
    <name evidence="11" type="ORF">RCOM_1083190</name>
</gene>
<protein>
    <recommendedName>
        <fullName evidence="9">D-cysteine desulfhydrase</fullName>
        <ecNumber evidence="9">4.4.1.15</ecNumber>
    </recommendedName>
</protein>
<dbReference type="InterPro" id="IPR027278">
    <property type="entry name" value="ACCD_DCysDesulf"/>
</dbReference>
<keyword evidence="4" id="KW-0663">Pyridoxal phosphate</keyword>
<dbReference type="KEGG" id="rcu:8285458"/>
<evidence type="ECO:0000256" key="4">
    <source>
        <dbReference type="ARBA" id="ARBA00022898"/>
    </source>
</evidence>
<dbReference type="InterPro" id="IPR036052">
    <property type="entry name" value="TrpB-like_PALP_sf"/>
</dbReference>
<comment type="subcellular location">
    <subcellularLocation>
        <location evidence="2">Mitochondrion</location>
    </subcellularLocation>
</comment>
<accession>B9RMS5</accession>
<dbReference type="FunCoup" id="B9RMS5">
    <property type="interactions" value="796"/>
</dbReference>
<dbReference type="GO" id="GO:0005739">
    <property type="term" value="C:mitochondrion"/>
    <property type="evidence" value="ECO:0007669"/>
    <property type="project" value="UniProtKB-SubCell"/>
</dbReference>
<evidence type="ECO:0000259" key="10">
    <source>
        <dbReference type="Pfam" id="PF00291"/>
    </source>
</evidence>
<sequence length="442" mass="49223">MKLQRWSCKTAITSMKCSYHSGSQGLSEVKLSSEKLMSNLLNRKWMLQLPNTEIHQIRLSLAQGLHREGLFGDMSFLNDSHPFFGDHMMKKDSRHPSFYIVRDDLLHPLVNGNKARKLDGLIPLLVNHSVTDVVTCGGCQSAHAAAVAVSCAEIGLKSHLLLRGEQPEVLTGYNLISSVYGKVTYVPRHLYAHRESMLKIHADLVAGNNGQVLWCNDILETIFTSQTYSSLDMRTMDACKNVENHSKRVLIVNEGAGDVVALLGAIRLVEYLCQSHLFGKKRRVKLIVDAGTGTTAIGLGLGALCLGVPWEVTAVVLVDTIDAFKQREKCLVSNFRTRFGFNLIDHCLNEVNTGVVHWVERNRKRKFGNVLEGEMEACQQIAQQTGILVDPVYTLAAWEMAAHMSKEEREGDADIVMLHTGGTLGMFGLAQRYKTYFHSLKD</sequence>
<proteinExistence type="inferred from homology"/>
<evidence type="ECO:0000256" key="9">
    <source>
        <dbReference type="ARBA" id="ARBA00066823"/>
    </source>
</evidence>
<evidence type="ECO:0000313" key="12">
    <source>
        <dbReference type="Proteomes" id="UP000008311"/>
    </source>
</evidence>
<dbReference type="eggNOG" id="ENOG502QPSP">
    <property type="taxonomic scope" value="Eukaryota"/>
</dbReference>
<comment type="catalytic activity">
    <reaction evidence="8">
        <text>D-cysteine + H2O = hydrogen sulfide + pyruvate + NH4(+) + H(+)</text>
        <dbReference type="Rhea" id="RHEA:11268"/>
        <dbReference type="ChEBI" id="CHEBI:15361"/>
        <dbReference type="ChEBI" id="CHEBI:15377"/>
        <dbReference type="ChEBI" id="CHEBI:15378"/>
        <dbReference type="ChEBI" id="CHEBI:28938"/>
        <dbReference type="ChEBI" id="CHEBI:29919"/>
        <dbReference type="ChEBI" id="CHEBI:35236"/>
        <dbReference type="EC" id="4.4.1.15"/>
    </reaction>
</comment>
<feature type="domain" description="Tryptophan synthase beta chain-like PALP" evidence="10">
    <location>
        <begin position="98"/>
        <end position="421"/>
    </location>
</feature>
<dbReference type="InParanoid" id="B9RMS5"/>
<comment type="cofactor">
    <cofactor evidence="1">
        <name>pyridoxal 5'-phosphate</name>
        <dbReference type="ChEBI" id="CHEBI:597326"/>
    </cofactor>
</comment>
<keyword evidence="5" id="KW-0809">Transit peptide</keyword>
<dbReference type="Proteomes" id="UP000008311">
    <property type="component" value="Unassembled WGS sequence"/>
</dbReference>
<dbReference type="GO" id="GO:0019148">
    <property type="term" value="F:D-cysteine desulfhydrase activity"/>
    <property type="evidence" value="ECO:0000318"/>
    <property type="project" value="GO_Central"/>
</dbReference>